<keyword evidence="3" id="KW-0238">DNA-binding</keyword>
<dbReference type="Proteomes" id="UP001187415">
    <property type="component" value="Unassembled WGS sequence"/>
</dbReference>
<dbReference type="GO" id="GO:0031492">
    <property type="term" value="F:nucleosomal DNA binding"/>
    <property type="evidence" value="ECO:0007669"/>
    <property type="project" value="InterPro"/>
</dbReference>
<dbReference type="EMBL" id="JAUPFM010000008">
    <property type="protein sequence ID" value="KAK2844901.1"/>
    <property type="molecule type" value="Genomic_DNA"/>
</dbReference>
<organism evidence="6 7">
    <name type="scientific">Channa striata</name>
    <name type="common">Snakehead murrel</name>
    <name type="synonym">Ophicephalus striatus</name>
    <dbReference type="NCBI Taxonomy" id="64152"/>
    <lineage>
        <taxon>Eukaryota</taxon>
        <taxon>Metazoa</taxon>
        <taxon>Chordata</taxon>
        <taxon>Craniata</taxon>
        <taxon>Vertebrata</taxon>
        <taxon>Euteleostomi</taxon>
        <taxon>Actinopterygii</taxon>
        <taxon>Neopterygii</taxon>
        <taxon>Teleostei</taxon>
        <taxon>Neoteleostei</taxon>
        <taxon>Acanthomorphata</taxon>
        <taxon>Anabantaria</taxon>
        <taxon>Anabantiformes</taxon>
        <taxon>Channoidei</taxon>
        <taxon>Channidae</taxon>
        <taxon>Channa</taxon>
    </lineage>
</organism>
<comment type="caution">
    <text evidence="6">The sequence shown here is derived from an EMBL/GenBank/DDBJ whole genome shotgun (WGS) entry which is preliminary data.</text>
</comment>
<evidence type="ECO:0000256" key="4">
    <source>
        <dbReference type="ARBA" id="ARBA00023242"/>
    </source>
</evidence>
<accession>A0AA88SPB5</accession>
<feature type="compositionally biased region" description="Basic residues" evidence="5">
    <location>
        <begin position="33"/>
        <end position="45"/>
    </location>
</feature>
<evidence type="ECO:0000256" key="2">
    <source>
        <dbReference type="ARBA" id="ARBA00007696"/>
    </source>
</evidence>
<evidence type="ECO:0000256" key="5">
    <source>
        <dbReference type="SAM" id="MobiDB-lite"/>
    </source>
</evidence>
<feature type="compositionally biased region" description="Basic and acidic residues" evidence="5">
    <location>
        <begin position="54"/>
        <end position="66"/>
    </location>
</feature>
<dbReference type="InterPro" id="IPR000079">
    <property type="entry name" value="HMGN_fam"/>
</dbReference>
<dbReference type="PRINTS" id="PR00925">
    <property type="entry name" value="NONHISHMG17"/>
</dbReference>
<dbReference type="GO" id="GO:0000785">
    <property type="term" value="C:chromatin"/>
    <property type="evidence" value="ECO:0007669"/>
    <property type="project" value="InterPro"/>
</dbReference>
<dbReference type="AlphaFoldDB" id="A0AA88SPB5"/>
<sequence length="66" mass="7053">MAKTKQLVPPEQRRTSPRLALKPKPAPVEAKKKAAAKKAPKAKKAKPAENGNTKAEEPKAEAAEAK</sequence>
<name>A0AA88SPB5_CHASR</name>
<keyword evidence="7" id="KW-1185">Reference proteome</keyword>
<proteinExistence type="inferred from homology"/>
<comment type="subcellular location">
    <subcellularLocation>
        <location evidence="1">Nucleus</location>
    </subcellularLocation>
</comment>
<comment type="similarity">
    <text evidence="2">Belongs to the HMGN family.</text>
</comment>
<evidence type="ECO:0000256" key="3">
    <source>
        <dbReference type="ARBA" id="ARBA00023125"/>
    </source>
</evidence>
<feature type="region of interest" description="Disordered" evidence="5">
    <location>
        <begin position="1"/>
        <end position="66"/>
    </location>
</feature>
<dbReference type="GO" id="GO:0005634">
    <property type="term" value="C:nucleus"/>
    <property type="evidence" value="ECO:0007669"/>
    <property type="project" value="UniProtKB-SubCell"/>
</dbReference>
<gene>
    <name evidence="6" type="ORF">Q5P01_011560</name>
</gene>
<keyword evidence="4" id="KW-0539">Nucleus</keyword>
<evidence type="ECO:0000313" key="7">
    <source>
        <dbReference type="Proteomes" id="UP001187415"/>
    </source>
</evidence>
<protein>
    <submittedName>
        <fullName evidence="6">Uncharacterized protein</fullName>
    </submittedName>
</protein>
<reference evidence="6" key="1">
    <citation type="submission" date="2023-07" db="EMBL/GenBank/DDBJ databases">
        <title>Chromosome-level Genome Assembly of Striped Snakehead (Channa striata).</title>
        <authorList>
            <person name="Liu H."/>
        </authorList>
    </citation>
    <scope>NUCLEOTIDE SEQUENCE</scope>
    <source>
        <strain evidence="6">Gz</strain>
        <tissue evidence="6">Muscle</tissue>
    </source>
</reference>
<evidence type="ECO:0000256" key="1">
    <source>
        <dbReference type="ARBA" id="ARBA00004123"/>
    </source>
</evidence>
<evidence type="ECO:0000313" key="6">
    <source>
        <dbReference type="EMBL" id="KAK2844901.1"/>
    </source>
</evidence>